<dbReference type="EMBL" id="BAAAWD010000016">
    <property type="protein sequence ID" value="GAA3027185.1"/>
    <property type="molecule type" value="Genomic_DNA"/>
</dbReference>
<organism evidence="1 2">
    <name type="scientific">Streptosporangium longisporum</name>
    <dbReference type="NCBI Taxonomy" id="46187"/>
    <lineage>
        <taxon>Bacteria</taxon>
        <taxon>Bacillati</taxon>
        <taxon>Actinomycetota</taxon>
        <taxon>Actinomycetes</taxon>
        <taxon>Streptosporangiales</taxon>
        <taxon>Streptosporangiaceae</taxon>
        <taxon>Streptosporangium</taxon>
    </lineage>
</organism>
<proteinExistence type="predicted"/>
<dbReference type="Proteomes" id="UP001499930">
    <property type="component" value="Unassembled WGS sequence"/>
</dbReference>
<evidence type="ECO:0000313" key="2">
    <source>
        <dbReference type="Proteomes" id="UP001499930"/>
    </source>
</evidence>
<keyword evidence="2" id="KW-1185">Reference proteome</keyword>
<gene>
    <name evidence="1" type="ORF">GCM10017559_61560</name>
</gene>
<accession>A0ABP6L1R2</accession>
<comment type="caution">
    <text evidence="1">The sequence shown here is derived from an EMBL/GenBank/DDBJ whole genome shotgun (WGS) entry which is preliminary data.</text>
</comment>
<dbReference type="RefSeq" id="WP_344901897.1">
    <property type="nucleotide sequence ID" value="NZ_BAAAWD010000016.1"/>
</dbReference>
<protein>
    <submittedName>
        <fullName evidence="1">Uncharacterized protein</fullName>
    </submittedName>
</protein>
<evidence type="ECO:0000313" key="1">
    <source>
        <dbReference type="EMBL" id="GAA3027185.1"/>
    </source>
</evidence>
<name>A0ABP6L1R2_9ACTN</name>
<reference evidence="2" key="1">
    <citation type="journal article" date="2019" name="Int. J. Syst. Evol. Microbiol.">
        <title>The Global Catalogue of Microorganisms (GCM) 10K type strain sequencing project: providing services to taxonomists for standard genome sequencing and annotation.</title>
        <authorList>
            <consortium name="The Broad Institute Genomics Platform"/>
            <consortium name="The Broad Institute Genome Sequencing Center for Infectious Disease"/>
            <person name="Wu L."/>
            <person name="Ma J."/>
        </authorList>
    </citation>
    <scope>NUCLEOTIDE SEQUENCE [LARGE SCALE GENOMIC DNA]</scope>
    <source>
        <strain evidence="2">JCM 3106</strain>
    </source>
</reference>
<sequence>MIETWALVDVHADVQPDGDRWLLIYNVPAAYASDGTYSVSYPAGMINDWAATYGYDLDDPAEVDALWDHLIYAPYIAEVARLEGRAHEAARNPFEMTADAAREMARDQLRQFKKTRTITTASALAVAGRAARASGTLLDRIRADMVGRVDSAAVRAADEHATWARTVAQERMVTLAYRMNEARSAAGG</sequence>